<reference evidence="5 6" key="1">
    <citation type="submission" date="2019-11" db="EMBL/GenBank/DDBJ databases">
        <title>Lactobacillus sp. nov. CRM56-3, isolated from fermented tea leaves.</title>
        <authorList>
            <person name="Phuengjayaem S."/>
            <person name="Tanasupawat S."/>
        </authorList>
    </citation>
    <scope>NUCLEOTIDE SEQUENCE [LARGE SCALE GENOMIC DNA]</scope>
    <source>
        <strain evidence="5 6">CRM56-3</strain>
    </source>
</reference>
<dbReference type="InterPro" id="IPR017871">
    <property type="entry name" value="ABC_transporter-like_CS"/>
</dbReference>
<dbReference type="AlphaFoldDB" id="A0A7X3C2M2"/>
<keyword evidence="3 5" id="KW-0067">ATP-binding</keyword>
<dbReference type="InterPro" id="IPR050166">
    <property type="entry name" value="ABC_transporter_ATP-bind"/>
</dbReference>
<dbReference type="Pfam" id="PF00005">
    <property type="entry name" value="ABC_tran"/>
    <property type="match status" value="1"/>
</dbReference>
<name>A0A7X3C2M2_9LACO</name>
<dbReference type="SUPFAM" id="SSF52540">
    <property type="entry name" value="P-loop containing nucleoside triphosphate hydrolases"/>
    <property type="match status" value="1"/>
</dbReference>
<accession>A0A7X3C2M2</accession>
<protein>
    <submittedName>
        <fullName evidence="5">ATP-binding cassette domain-containing protein</fullName>
    </submittedName>
</protein>
<proteinExistence type="predicted"/>
<feature type="domain" description="ABC transporter" evidence="4">
    <location>
        <begin position="4"/>
        <end position="235"/>
    </location>
</feature>
<evidence type="ECO:0000256" key="1">
    <source>
        <dbReference type="ARBA" id="ARBA00022448"/>
    </source>
</evidence>
<dbReference type="PROSITE" id="PS00211">
    <property type="entry name" value="ABC_TRANSPORTER_1"/>
    <property type="match status" value="1"/>
</dbReference>
<dbReference type="EMBL" id="WNJO01000003">
    <property type="protein sequence ID" value="MTV81691.1"/>
    <property type="molecule type" value="Genomic_DNA"/>
</dbReference>
<organism evidence="5 6">
    <name type="scientific">Secundilactobacillus folii</name>
    <dbReference type="NCBI Taxonomy" id="2678357"/>
    <lineage>
        <taxon>Bacteria</taxon>
        <taxon>Bacillati</taxon>
        <taxon>Bacillota</taxon>
        <taxon>Bacilli</taxon>
        <taxon>Lactobacillales</taxon>
        <taxon>Lactobacillaceae</taxon>
        <taxon>Secundilactobacillus</taxon>
    </lineage>
</organism>
<dbReference type="CDD" id="cd03293">
    <property type="entry name" value="ABC_NrtD_SsuB_transporters"/>
    <property type="match status" value="1"/>
</dbReference>
<dbReference type="PANTHER" id="PTHR42788:SF13">
    <property type="entry name" value="ALIPHATIC SULFONATES IMPORT ATP-BINDING PROTEIN SSUB"/>
    <property type="match status" value="1"/>
</dbReference>
<dbReference type="GO" id="GO:0005524">
    <property type="term" value="F:ATP binding"/>
    <property type="evidence" value="ECO:0007669"/>
    <property type="project" value="UniProtKB-KW"/>
</dbReference>
<dbReference type="InterPro" id="IPR003593">
    <property type="entry name" value="AAA+_ATPase"/>
</dbReference>
<evidence type="ECO:0000256" key="3">
    <source>
        <dbReference type="ARBA" id="ARBA00022840"/>
    </source>
</evidence>
<dbReference type="SMART" id="SM00382">
    <property type="entry name" value="AAA"/>
    <property type="match status" value="1"/>
</dbReference>
<dbReference type="Proteomes" id="UP000466388">
    <property type="component" value="Unassembled WGS sequence"/>
</dbReference>
<evidence type="ECO:0000259" key="4">
    <source>
        <dbReference type="PROSITE" id="PS50893"/>
    </source>
</evidence>
<dbReference type="PANTHER" id="PTHR42788">
    <property type="entry name" value="TAURINE IMPORT ATP-BINDING PROTEIN-RELATED"/>
    <property type="match status" value="1"/>
</dbReference>
<keyword evidence="2" id="KW-0547">Nucleotide-binding</keyword>
<evidence type="ECO:0000313" key="5">
    <source>
        <dbReference type="EMBL" id="MTV81691.1"/>
    </source>
</evidence>
<dbReference type="InterPro" id="IPR003439">
    <property type="entry name" value="ABC_transporter-like_ATP-bd"/>
</dbReference>
<sequence length="262" mass="29401">MSLLEVNNVNRVLTDNNGAQVNVLQNINFDVQQSEFVSLIGPSGCGKTTLLRLISGLDRPEGGTVKVKDELVTKPDASRGYVFQHGSLFPWETIRDNIAAGLRVTQGRHFDKQLVDRYIALMGLQGFESAFPHQVSGGMAQRAALARSIIMHPELLLLDEPMGALDAFTRADIQNVIYRVWQQTKTTMILVTHDIDEAVYLSQRIIVMTPRPGQIKQIVTNPLPYPRQRTSDDFLKFRQTIQDLLDFGSHDQLVTDSKEKAK</sequence>
<dbReference type="GO" id="GO:0016887">
    <property type="term" value="F:ATP hydrolysis activity"/>
    <property type="evidence" value="ECO:0007669"/>
    <property type="project" value="InterPro"/>
</dbReference>
<dbReference type="PROSITE" id="PS50893">
    <property type="entry name" value="ABC_TRANSPORTER_2"/>
    <property type="match status" value="1"/>
</dbReference>
<evidence type="ECO:0000313" key="6">
    <source>
        <dbReference type="Proteomes" id="UP000466388"/>
    </source>
</evidence>
<dbReference type="InterPro" id="IPR027417">
    <property type="entry name" value="P-loop_NTPase"/>
</dbReference>
<dbReference type="RefSeq" id="WP_155430981.1">
    <property type="nucleotide sequence ID" value="NZ_WNJO01000003.1"/>
</dbReference>
<keyword evidence="1" id="KW-0813">Transport</keyword>
<gene>
    <name evidence="5" type="ORF">GM612_03360</name>
</gene>
<evidence type="ECO:0000256" key="2">
    <source>
        <dbReference type="ARBA" id="ARBA00022741"/>
    </source>
</evidence>
<keyword evidence="6" id="KW-1185">Reference proteome</keyword>
<comment type="caution">
    <text evidence="5">The sequence shown here is derived from an EMBL/GenBank/DDBJ whole genome shotgun (WGS) entry which is preliminary data.</text>
</comment>
<dbReference type="Gene3D" id="3.40.50.300">
    <property type="entry name" value="P-loop containing nucleotide triphosphate hydrolases"/>
    <property type="match status" value="1"/>
</dbReference>